<dbReference type="InterPro" id="IPR016125">
    <property type="entry name" value="Peptidase_C15-like"/>
</dbReference>
<proteinExistence type="inferred from homology"/>
<dbReference type="AlphaFoldDB" id="A0A433DFK2"/>
<dbReference type="Gene3D" id="3.40.630.20">
    <property type="entry name" value="Peptidase C15, pyroglutamyl peptidase I-like"/>
    <property type="match status" value="1"/>
</dbReference>
<evidence type="ECO:0000256" key="1">
    <source>
        <dbReference type="ARBA" id="ARBA00006641"/>
    </source>
</evidence>
<sequence>MGGEQEQDQYALITGFEPRTKAIPPGSLFLATFSASNFLIQQSSVPLTIMSFFMPKGIKPIYPLPHVSNTPEIPVEYVPVLNIVPALHQTTITNDVAAPRSYKYFFHVGVGNRDGVKVETIAHRTGYYKPDNQNFIPPGGNVVGYEDHQNLYQTKIDVEALVKHFKTKTSKDGIALSRDAGRYLCEFIYYVSMAEGYKTDDKVVLFVHVPPEGEPYSIEESREIIQEIITWVVTHY</sequence>
<evidence type="ECO:0000256" key="2">
    <source>
        <dbReference type="ARBA" id="ARBA00022670"/>
    </source>
</evidence>
<organism evidence="5 6">
    <name type="scientific">Jimgerdemannia flammicorona</name>
    <dbReference type="NCBI Taxonomy" id="994334"/>
    <lineage>
        <taxon>Eukaryota</taxon>
        <taxon>Fungi</taxon>
        <taxon>Fungi incertae sedis</taxon>
        <taxon>Mucoromycota</taxon>
        <taxon>Mucoromycotina</taxon>
        <taxon>Endogonomycetes</taxon>
        <taxon>Endogonales</taxon>
        <taxon>Endogonaceae</taxon>
        <taxon>Jimgerdemannia</taxon>
    </lineage>
</organism>
<reference evidence="5 6" key="1">
    <citation type="journal article" date="2018" name="New Phytol.">
        <title>Phylogenomics of Endogonaceae and evolution of mycorrhizas within Mucoromycota.</title>
        <authorList>
            <person name="Chang Y."/>
            <person name="Desiro A."/>
            <person name="Na H."/>
            <person name="Sandor L."/>
            <person name="Lipzen A."/>
            <person name="Clum A."/>
            <person name="Barry K."/>
            <person name="Grigoriev I.V."/>
            <person name="Martin F.M."/>
            <person name="Stajich J.E."/>
            <person name="Smith M.E."/>
            <person name="Bonito G."/>
            <person name="Spatafora J.W."/>
        </authorList>
    </citation>
    <scope>NUCLEOTIDE SEQUENCE [LARGE SCALE GENOMIC DNA]</scope>
    <source>
        <strain evidence="5 6">GMNB39</strain>
    </source>
</reference>
<accession>A0A433DFK2</accession>
<gene>
    <name evidence="5" type="ORF">BC936DRAFT_142106</name>
</gene>
<evidence type="ECO:0008006" key="7">
    <source>
        <dbReference type="Google" id="ProtNLM"/>
    </source>
</evidence>
<keyword evidence="3" id="KW-0378">Hydrolase</keyword>
<comment type="caution">
    <text evidence="5">The sequence shown here is derived from an EMBL/GenBank/DDBJ whole genome shotgun (WGS) entry which is preliminary data.</text>
</comment>
<dbReference type="PANTHER" id="PTHR23402:SF1">
    <property type="entry name" value="PYROGLUTAMYL-PEPTIDASE I"/>
    <property type="match status" value="1"/>
</dbReference>
<name>A0A433DFK2_9FUNG</name>
<protein>
    <recommendedName>
        <fullName evidence="7">Peptidase C15, pyroglutamyl peptidase I-like protein</fullName>
    </recommendedName>
</protein>
<comment type="similarity">
    <text evidence="1">Belongs to the peptidase C15 family.</text>
</comment>
<dbReference type="EMBL" id="RBNI01002160">
    <property type="protein sequence ID" value="RUP49589.1"/>
    <property type="molecule type" value="Genomic_DNA"/>
</dbReference>
<evidence type="ECO:0000256" key="4">
    <source>
        <dbReference type="ARBA" id="ARBA00022807"/>
    </source>
</evidence>
<dbReference type="PANTHER" id="PTHR23402">
    <property type="entry name" value="PROTEASE FAMILY C15 PYROGLUTAMYL-PEPTIDASE I-RELATED"/>
    <property type="match status" value="1"/>
</dbReference>
<evidence type="ECO:0000313" key="6">
    <source>
        <dbReference type="Proteomes" id="UP000268093"/>
    </source>
</evidence>
<dbReference type="OrthoDB" id="407146at2759"/>
<keyword evidence="2" id="KW-0645">Protease</keyword>
<dbReference type="InterPro" id="IPR036440">
    <property type="entry name" value="Peptidase_C15-like_sf"/>
</dbReference>
<dbReference type="GO" id="GO:0008234">
    <property type="term" value="F:cysteine-type peptidase activity"/>
    <property type="evidence" value="ECO:0007669"/>
    <property type="project" value="UniProtKB-KW"/>
</dbReference>
<dbReference type="GO" id="GO:0006508">
    <property type="term" value="P:proteolysis"/>
    <property type="evidence" value="ECO:0007669"/>
    <property type="project" value="UniProtKB-KW"/>
</dbReference>
<dbReference type="Proteomes" id="UP000268093">
    <property type="component" value="Unassembled WGS sequence"/>
</dbReference>
<dbReference type="SUPFAM" id="SSF53182">
    <property type="entry name" value="Pyrrolidone carboxyl peptidase (pyroglutamate aminopeptidase)"/>
    <property type="match status" value="1"/>
</dbReference>
<keyword evidence="6" id="KW-1185">Reference proteome</keyword>
<evidence type="ECO:0000256" key="3">
    <source>
        <dbReference type="ARBA" id="ARBA00022801"/>
    </source>
</evidence>
<evidence type="ECO:0000313" key="5">
    <source>
        <dbReference type="EMBL" id="RUP49589.1"/>
    </source>
</evidence>
<keyword evidence="4" id="KW-0788">Thiol protease</keyword>